<proteinExistence type="inferred from homology"/>
<evidence type="ECO:0000256" key="1">
    <source>
        <dbReference type="ARBA" id="ARBA00008467"/>
    </source>
</evidence>
<dbReference type="InterPro" id="IPR016039">
    <property type="entry name" value="Thiolase-like"/>
</dbReference>
<dbReference type="OrthoDB" id="9808669at2"/>
<keyword evidence="3" id="KW-0012">Acyltransferase</keyword>
<dbReference type="PANTHER" id="PTHR11712">
    <property type="entry name" value="POLYKETIDE SYNTHASE-RELATED"/>
    <property type="match status" value="1"/>
</dbReference>
<dbReference type="InterPro" id="IPR000794">
    <property type="entry name" value="Beta-ketoacyl_synthase"/>
</dbReference>
<evidence type="ECO:0000256" key="2">
    <source>
        <dbReference type="ARBA" id="ARBA00022679"/>
    </source>
</evidence>
<dbReference type="PANTHER" id="PTHR11712:SF347">
    <property type="entry name" value="BETA KETOACYL-ACYL CARRIER PROTEIN SYNTHASE"/>
    <property type="match status" value="1"/>
</dbReference>
<comment type="caution">
    <text evidence="6">The sequence shown here is derived from an EMBL/GenBank/DDBJ whole genome shotgun (WGS) entry which is preliminary data.</text>
</comment>
<reference evidence="6 7" key="1">
    <citation type="journal article" date="2014" name="Genome Announc.">
        <title>Draft Genome Sequence of Streptomyces fradiae ATCC 19609, a Strain Highly Sensitive to Antibiotics.</title>
        <authorList>
            <person name="Bekker O.B."/>
            <person name="Klimina K.M."/>
            <person name="Vatlin A.A."/>
            <person name="Zakharevich N.V."/>
            <person name="Kasianov A.S."/>
            <person name="Danilenko V.N."/>
        </authorList>
    </citation>
    <scope>NUCLEOTIDE SEQUENCE [LARGE SCALE GENOMIC DNA]</scope>
    <source>
        <strain evidence="6 7">ATCC 19609</strain>
    </source>
</reference>
<feature type="domain" description="Ketosynthase family 3 (KS3)" evidence="5">
    <location>
        <begin position="6"/>
        <end position="410"/>
    </location>
</feature>
<sequence length="411" mass="42289">MKKPGSFKAAVTGLGVVSAAGIDAKSTWYSAVTGKVGHISRPASLAGLPHDFAYTVPDDFHPDDLLGRARSRQMDRFSHLAVAATCEALADALLDPTEWDATRVAVIIGSAHGGMTVYDAQAAVLAEKGERGVSPMLTPLALLNAAAASVCQYFGARGPSMGLANACASGTAAIGYGRMLLQAGLADIVIAGGADSMQARPLFASCIRARAMSLRSHEPHTAVRPFDADRDGMVSGEGSGILVLERPEHARARGARIRAVISGFGASSDAHSPAAPDPHGTGIELALRNALADAGIAPSGIDHVNAHGTSTVANDAIEGAMLHRVLGDRPYITSTKPITGHTLGAAGAIETALTVLALEEQTVPPTANLQHQDPRLPLKFTRSALSTPLDHAAKVSLGFGGHNAALILCRA</sequence>
<dbReference type="Pfam" id="PF00109">
    <property type="entry name" value="ketoacyl-synt"/>
    <property type="match status" value="1"/>
</dbReference>
<keyword evidence="7" id="KW-1185">Reference proteome</keyword>
<dbReference type="Pfam" id="PF02801">
    <property type="entry name" value="Ketoacyl-synt_C"/>
    <property type="match status" value="1"/>
</dbReference>
<organism evidence="6 7">
    <name type="scientific">Streptomyces xinghaiensis</name>
    <dbReference type="NCBI Taxonomy" id="1038928"/>
    <lineage>
        <taxon>Bacteria</taxon>
        <taxon>Bacillati</taxon>
        <taxon>Actinomycetota</taxon>
        <taxon>Actinomycetes</taxon>
        <taxon>Kitasatosporales</taxon>
        <taxon>Streptomycetaceae</taxon>
        <taxon>Streptomyces</taxon>
    </lineage>
</organism>
<evidence type="ECO:0000313" key="6">
    <source>
        <dbReference type="EMBL" id="RKM90973.1"/>
    </source>
</evidence>
<dbReference type="RefSeq" id="WP_043465675.1">
    <property type="nucleotide sequence ID" value="NZ_JNAD02000020.1"/>
</dbReference>
<dbReference type="InterPro" id="IPR020841">
    <property type="entry name" value="PKS_Beta-ketoAc_synthase_dom"/>
</dbReference>
<evidence type="ECO:0000256" key="3">
    <source>
        <dbReference type="ARBA" id="ARBA00023315"/>
    </source>
</evidence>
<dbReference type="CDD" id="cd00834">
    <property type="entry name" value="KAS_I_II"/>
    <property type="match status" value="1"/>
</dbReference>
<name>A0A3M8EWR8_9ACTN</name>
<keyword evidence="2 4" id="KW-0808">Transferase</keyword>
<evidence type="ECO:0000259" key="5">
    <source>
        <dbReference type="PROSITE" id="PS52004"/>
    </source>
</evidence>
<dbReference type="SMART" id="SM00825">
    <property type="entry name" value="PKS_KS"/>
    <property type="match status" value="1"/>
</dbReference>
<dbReference type="AlphaFoldDB" id="A0A3M8EWR8"/>
<evidence type="ECO:0000313" key="7">
    <source>
        <dbReference type="Proteomes" id="UP000028058"/>
    </source>
</evidence>
<dbReference type="GO" id="GO:0006633">
    <property type="term" value="P:fatty acid biosynthetic process"/>
    <property type="evidence" value="ECO:0007669"/>
    <property type="project" value="InterPro"/>
</dbReference>
<dbReference type="EMBL" id="JNAD02000020">
    <property type="protein sequence ID" value="RKM90973.1"/>
    <property type="molecule type" value="Genomic_DNA"/>
</dbReference>
<dbReference type="InterPro" id="IPR014030">
    <property type="entry name" value="Ketoacyl_synth_N"/>
</dbReference>
<dbReference type="Proteomes" id="UP000028058">
    <property type="component" value="Unassembled WGS sequence"/>
</dbReference>
<comment type="similarity">
    <text evidence="1 4">Belongs to the thiolase-like superfamily. Beta-ketoacyl-ACP synthases family.</text>
</comment>
<dbReference type="PROSITE" id="PS52004">
    <property type="entry name" value="KS3_2"/>
    <property type="match status" value="1"/>
</dbReference>
<dbReference type="InterPro" id="IPR018201">
    <property type="entry name" value="Ketoacyl_synth_AS"/>
</dbReference>
<gene>
    <name evidence="6" type="ORF">SFRA_030565</name>
</gene>
<dbReference type="SUPFAM" id="SSF53901">
    <property type="entry name" value="Thiolase-like"/>
    <property type="match status" value="1"/>
</dbReference>
<evidence type="ECO:0000256" key="4">
    <source>
        <dbReference type="RuleBase" id="RU003694"/>
    </source>
</evidence>
<accession>A0A3M8EWR8</accession>
<dbReference type="PROSITE" id="PS00606">
    <property type="entry name" value="KS3_1"/>
    <property type="match status" value="1"/>
</dbReference>
<dbReference type="InterPro" id="IPR014031">
    <property type="entry name" value="Ketoacyl_synth_C"/>
</dbReference>
<protein>
    <submittedName>
        <fullName evidence="6">Beta-ketoacyl-[acyl-carrier-protein] synthase family protein</fullName>
    </submittedName>
</protein>
<dbReference type="Gene3D" id="3.40.47.10">
    <property type="match status" value="1"/>
</dbReference>
<dbReference type="GO" id="GO:0004315">
    <property type="term" value="F:3-oxoacyl-[acyl-carrier-protein] synthase activity"/>
    <property type="evidence" value="ECO:0007669"/>
    <property type="project" value="InterPro"/>
</dbReference>